<evidence type="ECO:0000313" key="5">
    <source>
        <dbReference type="EMBL" id="ASN67666.1"/>
    </source>
</evidence>
<dbReference type="GO" id="GO:0003677">
    <property type="term" value="F:DNA binding"/>
    <property type="evidence" value="ECO:0007669"/>
    <property type="project" value="UniProtKB-KW"/>
</dbReference>
<evidence type="ECO:0000313" key="4">
    <source>
        <dbReference type="EMBL" id="ASN67454.1"/>
    </source>
</evidence>
<dbReference type="InterPro" id="IPR012884">
    <property type="entry name" value="Excisionase-like"/>
</dbReference>
<feature type="domain" description="Excisionase-like" evidence="3">
    <location>
        <begin position="5"/>
        <end position="57"/>
    </location>
</feature>
<keyword evidence="1" id="KW-0238">DNA-binding</keyword>
<dbReference type="EMBL" id="MF417862">
    <property type="protein sequence ID" value="ASN67666.1"/>
    <property type="molecule type" value="Genomic_DNA"/>
</dbReference>
<gene>
    <name evidence="6" type="ORF">7AX3_57</name>
    <name evidence="5" type="ORF">7F9_11</name>
    <name evidence="4" type="ORF">8AX3_5</name>
</gene>
<dbReference type="EMBL" id="MF417881">
    <property type="protein sequence ID" value="ASN68797.1"/>
    <property type="molecule type" value="Genomic_DNA"/>
</dbReference>
<dbReference type="GO" id="GO:0006310">
    <property type="term" value="P:DNA recombination"/>
    <property type="evidence" value="ECO:0007669"/>
    <property type="project" value="UniProtKB-KW"/>
</dbReference>
<evidence type="ECO:0000256" key="1">
    <source>
        <dbReference type="ARBA" id="ARBA00023125"/>
    </source>
</evidence>
<evidence type="ECO:0000256" key="2">
    <source>
        <dbReference type="ARBA" id="ARBA00023172"/>
    </source>
</evidence>
<dbReference type="EMBL" id="MF417842">
    <property type="protein sequence ID" value="ASN67454.1"/>
    <property type="molecule type" value="Genomic_DNA"/>
</dbReference>
<dbReference type="Gene3D" id="1.10.1660.20">
    <property type="match status" value="1"/>
</dbReference>
<dbReference type="Pfam" id="PF07825">
    <property type="entry name" value="Exc"/>
    <property type="match status" value="1"/>
</dbReference>
<keyword evidence="2" id="KW-0233">DNA recombination</keyword>
<name>A0A2H4J5E1_9CAUD</name>
<dbReference type="SUPFAM" id="SSF46955">
    <property type="entry name" value="Putative DNA-binding domain"/>
    <property type="match status" value="1"/>
</dbReference>
<evidence type="ECO:0000313" key="6">
    <source>
        <dbReference type="EMBL" id="ASN68797.1"/>
    </source>
</evidence>
<proteinExistence type="predicted"/>
<protein>
    <submittedName>
        <fullName evidence="5">Putative excisionase</fullName>
    </submittedName>
</protein>
<dbReference type="InterPro" id="IPR009061">
    <property type="entry name" value="DNA-bd_dom_put_sf"/>
</dbReference>
<sequence length="90" mass="10671">MAKLMNLQEWASATYSQPPSLSTLRRWVREGRIYPCPELHGKEYKLEPDSVYVDPRKKMMKRRPEYVTPPKKGSLMEKLKHVEQAKALRR</sequence>
<accession>A0A2H4J5E1</accession>
<evidence type="ECO:0000259" key="3">
    <source>
        <dbReference type="Pfam" id="PF07825"/>
    </source>
</evidence>
<organism evidence="5">
    <name type="scientific">uncultured Caudovirales phage</name>
    <dbReference type="NCBI Taxonomy" id="2100421"/>
    <lineage>
        <taxon>Viruses</taxon>
        <taxon>Duplodnaviria</taxon>
        <taxon>Heunggongvirae</taxon>
        <taxon>Uroviricota</taxon>
        <taxon>Caudoviricetes</taxon>
        <taxon>Peduoviridae</taxon>
        <taxon>Maltschvirus</taxon>
        <taxon>Maltschvirus maltsch</taxon>
    </lineage>
</organism>
<dbReference type="InterPro" id="IPR038137">
    <property type="entry name" value="Excisionase-like_sf"/>
</dbReference>
<reference evidence="5" key="1">
    <citation type="submission" date="2017-06" db="EMBL/GenBank/DDBJ databases">
        <title>Novel phages from South African skin metaviromes.</title>
        <authorList>
            <person name="van Zyl L.J."/>
            <person name="Abrahams Y."/>
            <person name="Stander E.A."/>
            <person name="Kirby B.M."/>
            <person name="Clavaud C."/>
            <person name="Farcet C."/>
            <person name="Breton L."/>
            <person name="Trindade M.I."/>
        </authorList>
    </citation>
    <scope>NUCLEOTIDE SEQUENCE</scope>
</reference>